<evidence type="ECO:0000313" key="16">
    <source>
        <dbReference type="Proteomes" id="UP001445076"/>
    </source>
</evidence>
<dbReference type="Proteomes" id="UP001445076">
    <property type="component" value="Unassembled WGS sequence"/>
</dbReference>
<gene>
    <name evidence="15" type="ORF">OTU49_002492</name>
</gene>
<dbReference type="Pfam" id="PF07225">
    <property type="entry name" value="NDUF_B4"/>
    <property type="match status" value="1"/>
</dbReference>
<accession>A0AAW0XMT0</accession>
<evidence type="ECO:0000256" key="5">
    <source>
        <dbReference type="ARBA" id="ARBA00022660"/>
    </source>
</evidence>
<comment type="subcellular location">
    <subcellularLocation>
        <location evidence="1">Mitochondrion inner membrane</location>
        <topology evidence="1">Single-pass membrane protein</topology>
    </subcellularLocation>
</comment>
<keyword evidence="4" id="KW-0813">Transport</keyword>
<keyword evidence="9 14" id="KW-1133">Transmembrane helix</keyword>
<keyword evidence="16" id="KW-1185">Reference proteome</keyword>
<evidence type="ECO:0000256" key="6">
    <source>
        <dbReference type="ARBA" id="ARBA00022692"/>
    </source>
</evidence>
<organism evidence="15 16">
    <name type="scientific">Cherax quadricarinatus</name>
    <name type="common">Australian red claw crayfish</name>
    <dbReference type="NCBI Taxonomy" id="27406"/>
    <lineage>
        <taxon>Eukaryota</taxon>
        <taxon>Metazoa</taxon>
        <taxon>Ecdysozoa</taxon>
        <taxon>Arthropoda</taxon>
        <taxon>Crustacea</taxon>
        <taxon>Multicrustacea</taxon>
        <taxon>Malacostraca</taxon>
        <taxon>Eumalacostraca</taxon>
        <taxon>Eucarida</taxon>
        <taxon>Decapoda</taxon>
        <taxon>Pleocyemata</taxon>
        <taxon>Astacidea</taxon>
        <taxon>Parastacoidea</taxon>
        <taxon>Parastacidae</taxon>
        <taxon>Cherax</taxon>
    </lineage>
</organism>
<keyword evidence="5" id="KW-0679">Respiratory chain</keyword>
<keyword evidence="7" id="KW-0999">Mitochondrion inner membrane</keyword>
<dbReference type="GO" id="GO:0005743">
    <property type="term" value="C:mitochondrial inner membrane"/>
    <property type="evidence" value="ECO:0007669"/>
    <property type="project" value="UniProtKB-SubCell"/>
</dbReference>
<proteinExistence type="inferred from homology"/>
<evidence type="ECO:0000256" key="4">
    <source>
        <dbReference type="ARBA" id="ARBA00022448"/>
    </source>
</evidence>
<comment type="similarity">
    <text evidence="2">Belongs to the complex I NDUFB4 subunit family.</text>
</comment>
<comment type="caution">
    <text evidence="15">The sequence shown here is derived from an EMBL/GenBank/DDBJ whole genome shotgun (WGS) entry which is preliminary data.</text>
</comment>
<evidence type="ECO:0000256" key="1">
    <source>
        <dbReference type="ARBA" id="ARBA00004434"/>
    </source>
</evidence>
<dbReference type="EMBL" id="JARKIK010000031">
    <property type="protein sequence ID" value="KAK8741091.1"/>
    <property type="molecule type" value="Genomic_DNA"/>
</dbReference>
<keyword evidence="10" id="KW-0496">Mitochondrion</keyword>
<dbReference type="PANTHER" id="PTHR15469">
    <property type="entry name" value="NADH-UBIQUINONE OXIDOREDUCTASE B15 SUBUNIT"/>
    <property type="match status" value="1"/>
</dbReference>
<evidence type="ECO:0000256" key="2">
    <source>
        <dbReference type="ARBA" id="ARBA00007260"/>
    </source>
</evidence>
<dbReference type="AlphaFoldDB" id="A0AAW0XMT0"/>
<evidence type="ECO:0000256" key="10">
    <source>
        <dbReference type="ARBA" id="ARBA00023128"/>
    </source>
</evidence>
<keyword evidence="8" id="KW-0249">Electron transport</keyword>
<keyword evidence="11 14" id="KW-0472">Membrane</keyword>
<evidence type="ECO:0000256" key="7">
    <source>
        <dbReference type="ARBA" id="ARBA00022792"/>
    </source>
</evidence>
<reference evidence="15 16" key="1">
    <citation type="journal article" date="2024" name="BMC Genomics">
        <title>Genome assembly of redclaw crayfish (Cherax quadricarinatus) provides insights into its immune adaptation and hypoxia tolerance.</title>
        <authorList>
            <person name="Liu Z."/>
            <person name="Zheng J."/>
            <person name="Li H."/>
            <person name="Fang K."/>
            <person name="Wang S."/>
            <person name="He J."/>
            <person name="Zhou D."/>
            <person name="Weng S."/>
            <person name="Chi M."/>
            <person name="Gu Z."/>
            <person name="He J."/>
            <person name="Li F."/>
            <person name="Wang M."/>
        </authorList>
    </citation>
    <scope>NUCLEOTIDE SEQUENCE [LARGE SCALE GENOMIC DNA]</scope>
    <source>
        <strain evidence="15">ZL_2023a</strain>
    </source>
</reference>
<protein>
    <recommendedName>
        <fullName evidence="3">NADH dehydrogenase [ubiquinone] 1 beta subcomplex subunit 4</fullName>
    </recommendedName>
    <alternativeName>
        <fullName evidence="12">Complex I-B15</fullName>
    </alternativeName>
    <alternativeName>
        <fullName evidence="13">NADH-ubiquinone oxidoreductase B15 subunit</fullName>
    </alternativeName>
</protein>
<keyword evidence="6 14" id="KW-0812">Transmembrane</keyword>
<dbReference type="InterPro" id="IPR009866">
    <property type="entry name" value="NADH_UbQ_OxRdtase_NDUFB4_su"/>
</dbReference>
<feature type="transmembrane region" description="Helical" evidence="14">
    <location>
        <begin position="70"/>
        <end position="88"/>
    </location>
</feature>
<sequence>MADRGPTSVQAIKERAAIRAALKREFQKQVNNPYRHASGEGGYLFDPAMQRFMAMKATQYDHFKPTPRTSLLGFTMIVVPFVGYAWLLKKDKEKFEHKCRTGQLSYADREFKFV</sequence>
<evidence type="ECO:0000256" key="13">
    <source>
        <dbReference type="ARBA" id="ARBA00030987"/>
    </source>
</evidence>
<name>A0AAW0XMT0_CHEQU</name>
<evidence type="ECO:0000313" key="15">
    <source>
        <dbReference type="EMBL" id="KAK8741091.1"/>
    </source>
</evidence>
<evidence type="ECO:0000256" key="11">
    <source>
        <dbReference type="ARBA" id="ARBA00023136"/>
    </source>
</evidence>
<evidence type="ECO:0000256" key="12">
    <source>
        <dbReference type="ARBA" id="ARBA00030212"/>
    </source>
</evidence>
<evidence type="ECO:0000256" key="9">
    <source>
        <dbReference type="ARBA" id="ARBA00022989"/>
    </source>
</evidence>
<dbReference type="PANTHER" id="PTHR15469:SF0">
    <property type="entry name" value="NADH DEHYDROGENASE [UBIQUINONE] 1 BETA SUBCOMPLEX SUBUNIT 4"/>
    <property type="match status" value="1"/>
</dbReference>
<evidence type="ECO:0000256" key="8">
    <source>
        <dbReference type="ARBA" id="ARBA00022982"/>
    </source>
</evidence>
<evidence type="ECO:0000256" key="3">
    <source>
        <dbReference type="ARBA" id="ARBA00018681"/>
    </source>
</evidence>
<evidence type="ECO:0000256" key="14">
    <source>
        <dbReference type="SAM" id="Phobius"/>
    </source>
</evidence>